<dbReference type="SUPFAM" id="SSF53335">
    <property type="entry name" value="S-adenosyl-L-methionine-dependent methyltransferases"/>
    <property type="match status" value="1"/>
</dbReference>
<evidence type="ECO:0000256" key="1">
    <source>
        <dbReference type="ARBA" id="ARBA00022603"/>
    </source>
</evidence>
<keyword evidence="5" id="KW-1185">Reference proteome</keyword>
<keyword evidence="2" id="KW-0949">S-adenosyl-L-methionine</keyword>
<evidence type="ECO:0000313" key="5">
    <source>
        <dbReference type="Proteomes" id="UP000596977"/>
    </source>
</evidence>
<name>A0A916RH49_9HYPH</name>
<dbReference type="Proteomes" id="UP000596977">
    <property type="component" value="Unassembled WGS sequence"/>
</dbReference>
<keyword evidence="1 4" id="KW-0808">Transferase</keyword>
<dbReference type="Pfam" id="PF05175">
    <property type="entry name" value="MTS"/>
    <property type="match status" value="1"/>
</dbReference>
<dbReference type="InterPro" id="IPR029063">
    <property type="entry name" value="SAM-dependent_MTases_sf"/>
</dbReference>
<dbReference type="InterPro" id="IPR002052">
    <property type="entry name" value="DNA_methylase_N6_adenine_CS"/>
</dbReference>
<dbReference type="Gene3D" id="3.40.50.150">
    <property type="entry name" value="Vaccinia Virus protein VP39"/>
    <property type="match status" value="1"/>
</dbReference>
<gene>
    <name evidence="4" type="ORF">GCM10011499_27500</name>
</gene>
<evidence type="ECO:0000256" key="2">
    <source>
        <dbReference type="ARBA" id="ARBA00022691"/>
    </source>
</evidence>
<organism evidence="4 5">
    <name type="scientific">Pelagibacterium lentulum</name>
    <dbReference type="NCBI Taxonomy" id="2029865"/>
    <lineage>
        <taxon>Bacteria</taxon>
        <taxon>Pseudomonadati</taxon>
        <taxon>Pseudomonadota</taxon>
        <taxon>Alphaproteobacteria</taxon>
        <taxon>Hyphomicrobiales</taxon>
        <taxon>Devosiaceae</taxon>
        <taxon>Pelagibacterium</taxon>
    </lineage>
</organism>
<keyword evidence="1 4" id="KW-0489">Methyltransferase</keyword>
<sequence>MSVNQTPAFVKHIRHTIDAFLGGKLSICQPEKGFRAGVDSVLLGASVPQTARSLLDLGAGSGVASLVAMTHNADLAATLAEIEPDIAALAEHNIRENGFGTRSRVVTVDVTAGGAARKAAGIEPDGYDVVIANPPYFDNGTLASQADRARARHMQTEDLELWVKAAVSSAGGKGEIIFIHTAQALPALMAAFDGRVGDIGIMPIAPRPGMAASRVIVGGRKGSRAPISLYPPLALHGETGHGFAPEAKALFLGEARFDWRNATQAPK</sequence>
<dbReference type="RefSeq" id="WP_164734956.1">
    <property type="nucleotide sequence ID" value="NZ_BMKB01000004.1"/>
</dbReference>
<accession>A0A916RH49</accession>
<dbReference type="PANTHER" id="PTHR47739:SF1">
    <property type="entry name" value="TRNA1(VAL) (ADENINE(37)-N6)-METHYLTRANSFERASE"/>
    <property type="match status" value="1"/>
</dbReference>
<dbReference type="InterPro" id="IPR007848">
    <property type="entry name" value="Small_mtfrase_dom"/>
</dbReference>
<dbReference type="GO" id="GO:0003676">
    <property type="term" value="F:nucleic acid binding"/>
    <property type="evidence" value="ECO:0007669"/>
    <property type="project" value="InterPro"/>
</dbReference>
<dbReference type="GO" id="GO:0008757">
    <property type="term" value="F:S-adenosylmethionine-dependent methyltransferase activity"/>
    <property type="evidence" value="ECO:0007669"/>
    <property type="project" value="UniProtKB-ARBA"/>
</dbReference>
<dbReference type="GO" id="GO:0032259">
    <property type="term" value="P:methylation"/>
    <property type="evidence" value="ECO:0007669"/>
    <property type="project" value="UniProtKB-KW"/>
</dbReference>
<protein>
    <submittedName>
        <fullName evidence="4">Methyltransferase</fullName>
    </submittedName>
</protein>
<dbReference type="CDD" id="cd02440">
    <property type="entry name" value="AdoMet_MTases"/>
    <property type="match status" value="1"/>
</dbReference>
<proteinExistence type="predicted"/>
<dbReference type="GO" id="GO:0008170">
    <property type="term" value="F:N-methyltransferase activity"/>
    <property type="evidence" value="ECO:0007669"/>
    <property type="project" value="UniProtKB-ARBA"/>
</dbReference>
<dbReference type="AlphaFoldDB" id="A0A916RH49"/>
<dbReference type="PROSITE" id="PS00092">
    <property type="entry name" value="N6_MTASE"/>
    <property type="match status" value="1"/>
</dbReference>
<dbReference type="EMBL" id="BMKB01000004">
    <property type="protein sequence ID" value="GGA55854.1"/>
    <property type="molecule type" value="Genomic_DNA"/>
</dbReference>
<evidence type="ECO:0000313" key="4">
    <source>
        <dbReference type="EMBL" id="GGA55854.1"/>
    </source>
</evidence>
<evidence type="ECO:0000259" key="3">
    <source>
        <dbReference type="Pfam" id="PF05175"/>
    </source>
</evidence>
<dbReference type="InterPro" id="IPR050210">
    <property type="entry name" value="tRNA_Adenine-N(6)_MTase"/>
</dbReference>
<reference evidence="4 5" key="1">
    <citation type="journal article" date="2014" name="Int. J. Syst. Evol. Microbiol.">
        <title>Complete genome sequence of Corynebacterium casei LMG S-19264T (=DSM 44701T), isolated from a smear-ripened cheese.</title>
        <authorList>
            <consortium name="US DOE Joint Genome Institute (JGI-PGF)"/>
            <person name="Walter F."/>
            <person name="Albersmeier A."/>
            <person name="Kalinowski J."/>
            <person name="Ruckert C."/>
        </authorList>
    </citation>
    <scope>NUCLEOTIDE SEQUENCE [LARGE SCALE GENOMIC DNA]</scope>
    <source>
        <strain evidence="4 5">CGMCC 1.15896</strain>
    </source>
</reference>
<comment type="caution">
    <text evidence="4">The sequence shown here is derived from an EMBL/GenBank/DDBJ whole genome shotgun (WGS) entry which is preliminary data.</text>
</comment>
<dbReference type="PANTHER" id="PTHR47739">
    <property type="entry name" value="TRNA1(VAL) (ADENINE(37)-N6)-METHYLTRANSFERASE"/>
    <property type="match status" value="1"/>
</dbReference>
<feature type="domain" description="Methyltransferase small" evidence="3">
    <location>
        <begin position="43"/>
        <end position="141"/>
    </location>
</feature>